<dbReference type="SUPFAM" id="SSF101941">
    <property type="entry name" value="NAC domain"/>
    <property type="match status" value="1"/>
</dbReference>
<organism evidence="7 8">
    <name type="scientific">Musa balbisiana</name>
    <name type="common">Banana</name>
    <dbReference type="NCBI Taxonomy" id="52838"/>
    <lineage>
        <taxon>Eukaryota</taxon>
        <taxon>Viridiplantae</taxon>
        <taxon>Streptophyta</taxon>
        <taxon>Embryophyta</taxon>
        <taxon>Tracheophyta</taxon>
        <taxon>Spermatophyta</taxon>
        <taxon>Magnoliopsida</taxon>
        <taxon>Liliopsida</taxon>
        <taxon>Zingiberales</taxon>
        <taxon>Musaceae</taxon>
        <taxon>Musa</taxon>
    </lineage>
</organism>
<sequence length="211" mass="23584">MEEKPRFTGNGVLRLPPGFRFHPTDEELVLQYLKRKVYSSPLPSSIIPDVDLSKYNPWDLPACGGSGCEEVKYFFGLREARNPNRSRRNQTAGSGFWKATGKEKPVTASRCHQVVGMKKVSVFHRGKPPTKTEWIMHEYRLAGPHATTTSDATHGTMAARWDWVVCRVFKKKRAKIEIGEDHRQESSCVTELSDGSGDGEEASSGSMSLTP</sequence>
<gene>
    <name evidence="7" type="ORF">C4D60_Mb02t21880</name>
</gene>
<dbReference type="Proteomes" id="UP000317650">
    <property type="component" value="Chromosome 2"/>
</dbReference>
<evidence type="ECO:0000256" key="2">
    <source>
        <dbReference type="ARBA" id="ARBA00023125"/>
    </source>
</evidence>
<comment type="caution">
    <text evidence="7">The sequence shown here is derived from an EMBL/GenBank/DDBJ whole genome shotgun (WGS) entry which is preliminary data.</text>
</comment>
<keyword evidence="8" id="KW-1185">Reference proteome</keyword>
<feature type="compositionally biased region" description="Low complexity" evidence="5">
    <location>
        <begin position="202"/>
        <end position="211"/>
    </location>
</feature>
<keyword evidence="4" id="KW-0539">Nucleus</keyword>
<evidence type="ECO:0000313" key="7">
    <source>
        <dbReference type="EMBL" id="THU45808.1"/>
    </source>
</evidence>
<dbReference type="InterPro" id="IPR003441">
    <property type="entry name" value="NAC-dom"/>
</dbReference>
<dbReference type="Gene3D" id="2.170.150.80">
    <property type="entry name" value="NAC domain"/>
    <property type="match status" value="1"/>
</dbReference>
<dbReference type="PANTHER" id="PTHR31744">
    <property type="entry name" value="PROTEIN CUP-SHAPED COTYLEDON 2-RELATED"/>
    <property type="match status" value="1"/>
</dbReference>
<dbReference type="Pfam" id="PF02365">
    <property type="entry name" value="NAM"/>
    <property type="match status" value="1"/>
</dbReference>
<evidence type="ECO:0000313" key="8">
    <source>
        <dbReference type="Proteomes" id="UP000317650"/>
    </source>
</evidence>
<evidence type="ECO:0000256" key="3">
    <source>
        <dbReference type="ARBA" id="ARBA00023163"/>
    </source>
</evidence>
<feature type="region of interest" description="Disordered" evidence="5">
    <location>
        <begin position="179"/>
        <end position="211"/>
    </location>
</feature>
<accession>A0A4S8ICG3</accession>
<dbReference type="PANTHER" id="PTHR31744:SF93">
    <property type="entry name" value="NAC DOMAIN-CONTAINING PROTEIN"/>
    <property type="match status" value="1"/>
</dbReference>
<dbReference type="PROSITE" id="PS51005">
    <property type="entry name" value="NAC"/>
    <property type="match status" value="1"/>
</dbReference>
<keyword evidence="1" id="KW-0805">Transcription regulation</keyword>
<protein>
    <recommendedName>
        <fullName evidence="6">NAC domain-containing protein</fullName>
    </recommendedName>
</protein>
<dbReference type="GO" id="GO:0006355">
    <property type="term" value="P:regulation of DNA-templated transcription"/>
    <property type="evidence" value="ECO:0007669"/>
    <property type="project" value="InterPro"/>
</dbReference>
<evidence type="ECO:0000259" key="6">
    <source>
        <dbReference type="PROSITE" id="PS51005"/>
    </source>
</evidence>
<reference evidence="7 8" key="1">
    <citation type="journal article" date="2019" name="Nat. Plants">
        <title>Genome sequencing of Musa balbisiana reveals subgenome evolution and function divergence in polyploid bananas.</title>
        <authorList>
            <person name="Yao X."/>
        </authorList>
    </citation>
    <scope>NUCLEOTIDE SEQUENCE [LARGE SCALE GENOMIC DNA]</scope>
    <source>
        <strain evidence="8">cv. DH-PKW</strain>
        <tissue evidence="7">Leaves</tissue>
    </source>
</reference>
<name>A0A4S8ICG3_MUSBA</name>
<dbReference type="GO" id="GO:0003677">
    <property type="term" value="F:DNA binding"/>
    <property type="evidence" value="ECO:0007669"/>
    <property type="project" value="UniProtKB-KW"/>
</dbReference>
<proteinExistence type="predicted"/>
<evidence type="ECO:0000256" key="5">
    <source>
        <dbReference type="SAM" id="MobiDB-lite"/>
    </source>
</evidence>
<dbReference type="EMBL" id="PYDT01000011">
    <property type="protein sequence ID" value="THU45808.1"/>
    <property type="molecule type" value="Genomic_DNA"/>
</dbReference>
<keyword evidence="2" id="KW-0238">DNA-binding</keyword>
<dbReference type="InterPro" id="IPR036093">
    <property type="entry name" value="NAC_dom_sf"/>
</dbReference>
<evidence type="ECO:0000256" key="1">
    <source>
        <dbReference type="ARBA" id="ARBA00023015"/>
    </source>
</evidence>
<dbReference type="AlphaFoldDB" id="A0A4S8ICG3"/>
<keyword evidence="3" id="KW-0804">Transcription</keyword>
<feature type="domain" description="NAC" evidence="6">
    <location>
        <begin position="15"/>
        <end position="171"/>
    </location>
</feature>
<evidence type="ECO:0000256" key="4">
    <source>
        <dbReference type="ARBA" id="ARBA00023242"/>
    </source>
</evidence>